<dbReference type="EMBL" id="JBHLWV010000026">
    <property type="protein sequence ID" value="MFC0316033.1"/>
    <property type="molecule type" value="Genomic_DNA"/>
</dbReference>
<dbReference type="Pfam" id="PF02720">
    <property type="entry name" value="DUF222"/>
    <property type="match status" value="1"/>
</dbReference>
<feature type="compositionally biased region" description="Basic and acidic residues" evidence="1">
    <location>
        <begin position="497"/>
        <end position="510"/>
    </location>
</feature>
<feature type="region of interest" description="Disordered" evidence="1">
    <location>
        <begin position="251"/>
        <end position="272"/>
    </location>
</feature>
<name>A0ABV6HDM3_9ACTN</name>
<proteinExistence type="predicted"/>
<gene>
    <name evidence="3" type="ORF">ACFFJD_14360</name>
</gene>
<sequence length="522" mass="56621">MDDDTSRRSESPAPRFDAADLLAGLTDQQLLSVQETAEDRLRESALATHPDGTLVDLLEIRERTRRKGEIFDAALLVEVSDRSAYRVAGSLSVHGLYSEGLRLGVGEARRRRATAAAIGRFTSMTGERLAPRLAETAEAVAAGQIGREHVTVIDQVLDRLPSTVGPEIRERAEASLAEAARRLDPHGVLTVGNRLLAHLDPDGDLTDDRERRRRRTLVLQPQDRQLMSKVRALLTPTLRADLEVVLTQWAAPGMNNPDDPDSPSGAADQPGLDPTLLAEAAARDDRTVGQRQHDALRALCQWAMALAGQPAPERIPSQVVITVSDEDLARQAGVALTATGTRMPVTDLVQYAAHTVPYLEVFAGATSQVLYLGRGNRFASLAQRLALFGRDRGCTGPGCTASFIRTQIHHMPDWAEGGVTDIDHLGGACGSHNRWSGREHGQWDNTVLPDVPAAGTSSTDAGRVGWRPAGRDGPWQINPIFHPEKLAPHHHVPGVRNRLDRSDAPPDERSGVEVILERLLAG</sequence>
<evidence type="ECO:0000313" key="4">
    <source>
        <dbReference type="Proteomes" id="UP001589783"/>
    </source>
</evidence>
<protein>
    <submittedName>
        <fullName evidence="3">DUF222 domain-containing protein</fullName>
    </submittedName>
</protein>
<dbReference type="InterPro" id="IPR003870">
    <property type="entry name" value="DUF222"/>
</dbReference>
<comment type="caution">
    <text evidence="3">The sequence shown here is derived from an EMBL/GenBank/DDBJ whole genome shotgun (WGS) entry which is preliminary data.</text>
</comment>
<evidence type="ECO:0000313" key="3">
    <source>
        <dbReference type="EMBL" id="MFC0316033.1"/>
    </source>
</evidence>
<evidence type="ECO:0000259" key="2">
    <source>
        <dbReference type="Pfam" id="PF02720"/>
    </source>
</evidence>
<accession>A0ABV6HDM3</accession>
<feature type="compositionally biased region" description="Low complexity" evidence="1">
    <location>
        <begin position="252"/>
        <end position="268"/>
    </location>
</feature>
<organism evidence="3 4">
    <name type="scientific">Gordonia phosphorivorans</name>
    <dbReference type="NCBI Taxonomy" id="1056982"/>
    <lineage>
        <taxon>Bacteria</taxon>
        <taxon>Bacillati</taxon>
        <taxon>Actinomycetota</taxon>
        <taxon>Actinomycetes</taxon>
        <taxon>Mycobacteriales</taxon>
        <taxon>Gordoniaceae</taxon>
        <taxon>Gordonia</taxon>
    </lineage>
</organism>
<feature type="domain" description="DUF222" evidence="2">
    <location>
        <begin position="63"/>
        <end position="391"/>
    </location>
</feature>
<reference evidence="3 4" key="1">
    <citation type="submission" date="2024-09" db="EMBL/GenBank/DDBJ databases">
        <authorList>
            <person name="Sun Q."/>
            <person name="Mori K."/>
        </authorList>
    </citation>
    <scope>NUCLEOTIDE SEQUENCE [LARGE SCALE GENOMIC DNA]</scope>
    <source>
        <strain evidence="3 4">CCM 7957</strain>
    </source>
</reference>
<dbReference type="CDD" id="cd00085">
    <property type="entry name" value="HNHc"/>
    <property type="match status" value="1"/>
</dbReference>
<evidence type="ECO:0000256" key="1">
    <source>
        <dbReference type="SAM" id="MobiDB-lite"/>
    </source>
</evidence>
<dbReference type="InterPro" id="IPR003615">
    <property type="entry name" value="HNH_nuc"/>
</dbReference>
<keyword evidence="4" id="KW-1185">Reference proteome</keyword>
<feature type="region of interest" description="Disordered" evidence="1">
    <location>
        <begin position="488"/>
        <end position="510"/>
    </location>
</feature>
<dbReference type="RefSeq" id="WP_382365321.1">
    <property type="nucleotide sequence ID" value="NZ_JBHLWV010000026.1"/>
</dbReference>
<dbReference type="Proteomes" id="UP001589783">
    <property type="component" value="Unassembled WGS sequence"/>
</dbReference>